<evidence type="ECO:0000313" key="7">
    <source>
        <dbReference type="EMBL" id="MDR7088288.1"/>
    </source>
</evidence>
<evidence type="ECO:0000256" key="3">
    <source>
        <dbReference type="ARBA" id="ARBA00023237"/>
    </source>
</evidence>
<dbReference type="PANTHER" id="PTHR40980">
    <property type="entry name" value="PLUG DOMAIN-CONTAINING PROTEIN"/>
    <property type="match status" value="1"/>
</dbReference>
<protein>
    <submittedName>
        <fullName evidence="7">TonB-dependent receptor</fullName>
    </submittedName>
</protein>
<evidence type="ECO:0000256" key="2">
    <source>
        <dbReference type="ARBA" id="ARBA00023136"/>
    </source>
</evidence>
<feature type="domain" description="WW" evidence="6">
    <location>
        <begin position="542"/>
        <end position="569"/>
    </location>
</feature>
<dbReference type="InterPro" id="IPR037066">
    <property type="entry name" value="Plug_dom_sf"/>
</dbReference>
<evidence type="ECO:0000256" key="4">
    <source>
        <dbReference type="SAM" id="MobiDB-lite"/>
    </source>
</evidence>
<comment type="caution">
    <text evidence="7">The sequence shown here is derived from an EMBL/GenBank/DDBJ whole genome shotgun (WGS) entry which is preliminary data.</text>
</comment>
<dbReference type="InterPro" id="IPR036942">
    <property type="entry name" value="Beta-barrel_TonB_sf"/>
</dbReference>
<keyword evidence="7" id="KW-0675">Receptor</keyword>
<gene>
    <name evidence="7" type="ORF">J2X05_000291</name>
</gene>
<evidence type="ECO:0000313" key="8">
    <source>
        <dbReference type="Proteomes" id="UP001253595"/>
    </source>
</evidence>
<name>A0ABU1UT20_9GAMM</name>
<keyword evidence="5" id="KW-0732">Signal</keyword>
<evidence type="ECO:0000259" key="6">
    <source>
        <dbReference type="PROSITE" id="PS50020"/>
    </source>
</evidence>
<dbReference type="EMBL" id="JAVDVX010000001">
    <property type="protein sequence ID" value="MDR7088288.1"/>
    <property type="molecule type" value="Genomic_DNA"/>
</dbReference>
<dbReference type="RefSeq" id="WP_310067720.1">
    <property type="nucleotide sequence ID" value="NZ_JAVDVX010000001.1"/>
</dbReference>
<sequence>MIKPSGITTRKKALVLAIGCALYGVQAYAQEPAAAATSDEQVEEVIVKGVRASQAKAIDIKRNSAVVVDSIVAEDIGKLPDTTITDSLQRVTGVQITREANEGTSLNVRGMPQVLTTLNGEQFLSPWTITGVGANYSDVPAGLISGADVYKSQSANSLAGGISGLVDLKTLSPLTLKDWMVRARIEGSMGDMSDKETNKDGSTSTRDPDHNVSIFVGNNFDDVFAFTLSGFNSTTYNANYSMWENARLAFLDQRGGTPRDPLDFDGDGDKVGDWYLTPESFSAKSNYMDREREGGAFTFESNIAEGFTLRGDVFYTSMAQYDRGVSVGFNAATNPNYYEVNGVRAPREGTNDLLIGYDEQLYNVLLPGSEFGDSIDFSYVDKNGVTQNRSLHALNVARIDAADFQTSSTNESNRTGALNTNLQLKYTNGDNFDASVRYIYAEAEKHYRKATFQQGTPAWLWVDEDGISGKDPLNIYSVTVDYSRDVPSFVFDDDLSNANLLKQYQGFADGSDTNATLNVARVDAKFSFNDNFWESVEGGLRWGERQADYTKFYYVTPTARYSNWDDPRVPVDKRYKLRTGNQIWQKYPEWRKFEFAEEPTGLLDNGLVDNGFSAANTTVFTDFGPIKGFEGGVSSLDPSEWDNPLAFLNKLYPGTKTANDPGYTYDVTEETATAFAQFNFNSEEGLAGIPFKGNFGAQFIRTDRTVIRAVVPDVLDKYNSIGYDDWQKIAFVAETATTEHSFNDVLPSFNLNFFPQDDVVVRMGASKTTSRNDLNNVGSGLVLWYQQCDKLDENGKPIQIPVGGGQTRNESVSCVGGGNDDGNPYIKPWYANVYNTSTEWYFDENAMLAAGLFLIEVETSTEQTQEMRPFTDGDGIDRGRTANIYTTSNVGASDLYGFEMGYKQPFTFLPGEILSSTGLEFNYTYSKSKSNNIDIEGNALPLPSNSEHQSNLILWYDRDGLNLRLAYNWRSEEYLGRVGLNTNAAELNLGNWLEATGYLDFSANYWVNDHLEFSFNGANLTGQNRRSYAQMADQFQSLWVQERRYTLGMTVKL</sequence>
<dbReference type="PANTHER" id="PTHR40980:SF3">
    <property type="entry name" value="TONB-DEPENDENT RECEPTOR-LIKE BETA-BARREL DOMAIN-CONTAINING PROTEIN"/>
    <property type="match status" value="1"/>
</dbReference>
<dbReference type="InterPro" id="IPR001202">
    <property type="entry name" value="WW_dom"/>
</dbReference>
<evidence type="ECO:0000256" key="5">
    <source>
        <dbReference type="SAM" id="SignalP"/>
    </source>
</evidence>
<reference evidence="7 8" key="1">
    <citation type="submission" date="2023-07" db="EMBL/GenBank/DDBJ databases">
        <title>Sorghum-associated microbial communities from plants grown in Nebraska, USA.</title>
        <authorList>
            <person name="Schachtman D."/>
        </authorList>
    </citation>
    <scope>NUCLEOTIDE SEQUENCE [LARGE SCALE GENOMIC DNA]</scope>
    <source>
        <strain evidence="7 8">BE190</strain>
    </source>
</reference>
<dbReference type="InterPro" id="IPR012910">
    <property type="entry name" value="Plug_dom"/>
</dbReference>
<dbReference type="SUPFAM" id="SSF56935">
    <property type="entry name" value="Porins"/>
    <property type="match status" value="1"/>
</dbReference>
<dbReference type="Proteomes" id="UP001253595">
    <property type="component" value="Unassembled WGS sequence"/>
</dbReference>
<evidence type="ECO:0000256" key="1">
    <source>
        <dbReference type="ARBA" id="ARBA00004442"/>
    </source>
</evidence>
<dbReference type="InterPro" id="IPR010104">
    <property type="entry name" value="TonB_rcpt_bac"/>
</dbReference>
<accession>A0ABU1UT20</accession>
<dbReference type="Gene3D" id="2.170.130.10">
    <property type="entry name" value="TonB-dependent receptor, plug domain"/>
    <property type="match status" value="1"/>
</dbReference>
<comment type="subcellular location">
    <subcellularLocation>
        <location evidence="1">Cell outer membrane</location>
    </subcellularLocation>
</comment>
<keyword evidence="2" id="KW-0472">Membrane</keyword>
<dbReference type="Pfam" id="PF07715">
    <property type="entry name" value="Plug"/>
    <property type="match status" value="1"/>
</dbReference>
<proteinExistence type="predicted"/>
<feature type="signal peptide" evidence="5">
    <location>
        <begin position="1"/>
        <end position="29"/>
    </location>
</feature>
<dbReference type="NCBIfam" id="TIGR01782">
    <property type="entry name" value="TonB-Xanth-Caul"/>
    <property type="match status" value="1"/>
</dbReference>
<keyword evidence="8" id="KW-1185">Reference proteome</keyword>
<dbReference type="Gene3D" id="2.40.170.20">
    <property type="entry name" value="TonB-dependent receptor, beta-barrel domain"/>
    <property type="match status" value="1"/>
</dbReference>
<dbReference type="PROSITE" id="PS50020">
    <property type="entry name" value="WW_DOMAIN_2"/>
    <property type="match status" value="1"/>
</dbReference>
<organism evidence="7 8">
    <name type="scientific">Cellvibrio fibrivorans</name>
    <dbReference type="NCBI Taxonomy" id="126350"/>
    <lineage>
        <taxon>Bacteria</taxon>
        <taxon>Pseudomonadati</taxon>
        <taxon>Pseudomonadota</taxon>
        <taxon>Gammaproteobacteria</taxon>
        <taxon>Cellvibrionales</taxon>
        <taxon>Cellvibrionaceae</taxon>
        <taxon>Cellvibrio</taxon>
    </lineage>
</organism>
<feature type="chain" id="PRO_5046785354" evidence="5">
    <location>
        <begin position="30"/>
        <end position="1053"/>
    </location>
</feature>
<feature type="region of interest" description="Disordered" evidence="4">
    <location>
        <begin position="190"/>
        <end position="210"/>
    </location>
</feature>
<keyword evidence="3" id="KW-0998">Cell outer membrane</keyword>